<name>A0A250IZW4_9BACT</name>
<dbReference type="KEGG" id="cfus:CYFUS_002686"/>
<reference evidence="1 2" key="1">
    <citation type="submission" date="2017-06" db="EMBL/GenBank/DDBJ databases">
        <title>Sequencing and comparative analysis of myxobacterial genomes.</title>
        <authorList>
            <person name="Rupp O."/>
            <person name="Goesmann A."/>
            <person name="Sogaard-Andersen L."/>
        </authorList>
    </citation>
    <scope>NUCLEOTIDE SEQUENCE [LARGE SCALE GENOMIC DNA]</scope>
    <source>
        <strain evidence="1 2">DSM 52655</strain>
    </source>
</reference>
<proteinExistence type="predicted"/>
<organism evidence="1 2">
    <name type="scientific">Cystobacter fuscus</name>
    <dbReference type="NCBI Taxonomy" id="43"/>
    <lineage>
        <taxon>Bacteria</taxon>
        <taxon>Pseudomonadati</taxon>
        <taxon>Myxococcota</taxon>
        <taxon>Myxococcia</taxon>
        <taxon>Myxococcales</taxon>
        <taxon>Cystobacterineae</taxon>
        <taxon>Archangiaceae</taxon>
        <taxon>Cystobacter</taxon>
    </lineage>
</organism>
<dbReference type="AlphaFoldDB" id="A0A250IZW4"/>
<evidence type="ECO:0000313" key="1">
    <source>
        <dbReference type="EMBL" id="ATB37265.1"/>
    </source>
</evidence>
<evidence type="ECO:0000313" key="2">
    <source>
        <dbReference type="Proteomes" id="UP000217257"/>
    </source>
</evidence>
<protein>
    <submittedName>
        <fullName evidence="1">Transposase</fullName>
    </submittedName>
</protein>
<dbReference type="Proteomes" id="UP000217257">
    <property type="component" value="Chromosome"/>
</dbReference>
<sequence length="88" mass="9884">MHREDVPATNNHAERLLRHIVCMRKVSFGTKSPEGSRFIERILTAVTTLRLQNRPVLPFLTHAVESWLHGHSAPSLLPSAYPPLHAAT</sequence>
<accession>A0A250IZW4</accession>
<dbReference type="EMBL" id="CP022098">
    <property type="protein sequence ID" value="ATB37265.1"/>
    <property type="molecule type" value="Genomic_DNA"/>
</dbReference>
<gene>
    <name evidence="1" type="ORF">CYFUS_002686</name>
</gene>